<dbReference type="InterPro" id="IPR003000">
    <property type="entry name" value="Sirtuin"/>
</dbReference>
<evidence type="ECO:0000259" key="12">
    <source>
        <dbReference type="PROSITE" id="PS50305"/>
    </source>
</evidence>
<evidence type="ECO:0000256" key="8">
    <source>
        <dbReference type="ARBA" id="ARBA00023027"/>
    </source>
</evidence>
<feature type="compositionally biased region" description="Polar residues" evidence="11">
    <location>
        <begin position="42"/>
        <end position="53"/>
    </location>
</feature>
<feature type="compositionally biased region" description="Basic and acidic residues" evidence="11">
    <location>
        <begin position="444"/>
        <end position="455"/>
    </location>
</feature>
<feature type="binding site" evidence="10">
    <location>
        <position position="195"/>
    </location>
    <ligand>
        <name>Zn(2+)</name>
        <dbReference type="ChEBI" id="CHEBI:29105"/>
    </ligand>
</feature>
<dbReference type="PANTHER" id="PTHR11085">
    <property type="entry name" value="NAD-DEPENDENT PROTEIN DEACYLASE SIRTUIN-5, MITOCHONDRIAL-RELATED"/>
    <property type="match status" value="1"/>
</dbReference>
<dbReference type="Gene3D" id="3.40.50.1220">
    <property type="entry name" value="TPP-binding domain"/>
    <property type="match status" value="1"/>
</dbReference>
<keyword evidence="9" id="KW-0496">Mitochondrion</keyword>
<protein>
    <recommendedName>
        <fullName evidence="12">Deacetylase sirtuin-type domain-containing protein</fullName>
    </recommendedName>
</protein>
<keyword evidence="6 10" id="KW-0862">Zinc</keyword>
<dbReference type="GO" id="GO:0017136">
    <property type="term" value="F:histone deacetylase activity, NAD-dependent"/>
    <property type="evidence" value="ECO:0007669"/>
    <property type="project" value="TreeGrafter"/>
</dbReference>
<keyword evidence="4" id="KW-0808">Transferase</keyword>
<evidence type="ECO:0000256" key="4">
    <source>
        <dbReference type="ARBA" id="ARBA00022679"/>
    </source>
</evidence>
<dbReference type="GO" id="GO:0005739">
    <property type="term" value="C:mitochondrion"/>
    <property type="evidence" value="ECO:0007669"/>
    <property type="project" value="UniProtKB-SubCell"/>
</dbReference>
<comment type="cofactor">
    <cofactor evidence="1">
        <name>Zn(2+)</name>
        <dbReference type="ChEBI" id="CHEBI:29105"/>
    </cofactor>
</comment>
<dbReference type="OrthoDB" id="420264at2759"/>
<dbReference type="AlphaFoldDB" id="A0A4Q1BCV9"/>
<evidence type="ECO:0000256" key="5">
    <source>
        <dbReference type="ARBA" id="ARBA00022723"/>
    </source>
</evidence>
<comment type="similarity">
    <text evidence="3">Belongs to the sirtuin family. Class I subfamily.</text>
</comment>
<feature type="active site" description="Proton acceptor" evidence="10">
    <location>
        <position position="184"/>
    </location>
</feature>
<feature type="compositionally biased region" description="Basic and acidic residues" evidence="11">
    <location>
        <begin position="1"/>
        <end position="14"/>
    </location>
</feature>
<evidence type="ECO:0000256" key="11">
    <source>
        <dbReference type="SAM" id="MobiDB-lite"/>
    </source>
</evidence>
<dbReference type="FunCoup" id="A0A4Q1BCV9">
    <property type="interactions" value="205"/>
</dbReference>
<evidence type="ECO:0000256" key="2">
    <source>
        <dbReference type="ARBA" id="ARBA00004173"/>
    </source>
</evidence>
<accession>A0A4Q1BCV9</accession>
<feature type="compositionally biased region" description="Polar residues" evidence="11">
    <location>
        <begin position="429"/>
        <end position="443"/>
    </location>
</feature>
<feature type="compositionally biased region" description="Low complexity" evidence="11">
    <location>
        <begin position="25"/>
        <end position="41"/>
    </location>
</feature>
<dbReference type="GO" id="GO:0005634">
    <property type="term" value="C:nucleus"/>
    <property type="evidence" value="ECO:0007669"/>
    <property type="project" value="TreeGrafter"/>
</dbReference>
<evidence type="ECO:0000313" key="13">
    <source>
        <dbReference type="EMBL" id="RXK35917.1"/>
    </source>
</evidence>
<dbReference type="SUPFAM" id="SSF52467">
    <property type="entry name" value="DHS-like NAD/FAD-binding domain"/>
    <property type="match status" value="1"/>
</dbReference>
<keyword evidence="5 10" id="KW-0479">Metal-binding</keyword>
<dbReference type="VEuPathDB" id="FungiDB:TREMEDRAFT_22252"/>
<feature type="compositionally biased region" description="Polar residues" evidence="11">
    <location>
        <begin position="379"/>
        <end position="415"/>
    </location>
</feature>
<dbReference type="EMBL" id="SDIL01000116">
    <property type="protein sequence ID" value="RXK35917.1"/>
    <property type="molecule type" value="Genomic_DNA"/>
</dbReference>
<feature type="region of interest" description="Disordered" evidence="11">
    <location>
        <begin position="370"/>
        <end position="455"/>
    </location>
</feature>
<evidence type="ECO:0000256" key="7">
    <source>
        <dbReference type="ARBA" id="ARBA00022946"/>
    </source>
</evidence>
<name>A0A4Q1BCV9_TREME</name>
<keyword evidence="7" id="KW-0809">Transit peptide</keyword>
<evidence type="ECO:0000313" key="14">
    <source>
        <dbReference type="Proteomes" id="UP000289152"/>
    </source>
</evidence>
<feature type="binding site" evidence="10">
    <location>
        <position position="217"/>
    </location>
    <ligand>
        <name>Zn(2+)</name>
        <dbReference type="ChEBI" id="CHEBI:29105"/>
    </ligand>
</feature>
<evidence type="ECO:0000256" key="10">
    <source>
        <dbReference type="PROSITE-ProRule" id="PRU00236"/>
    </source>
</evidence>
<dbReference type="InterPro" id="IPR026591">
    <property type="entry name" value="Sirtuin_cat_small_dom_sf"/>
</dbReference>
<dbReference type="InterPro" id="IPR029035">
    <property type="entry name" value="DHS-like_NAD/FAD-binding_dom"/>
</dbReference>
<keyword evidence="14" id="KW-1185">Reference proteome</keyword>
<organism evidence="13 14">
    <name type="scientific">Tremella mesenterica</name>
    <name type="common">Jelly fungus</name>
    <dbReference type="NCBI Taxonomy" id="5217"/>
    <lineage>
        <taxon>Eukaryota</taxon>
        <taxon>Fungi</taxon>
        <taxon>Dikarya</taxon>
        <taxon>Basidiomycota</taxon>
        <taxon>Agaricomycotina</taxon>
        <taxon>Tremellomycetes</taxon>
        <taxon>Tremellales</taxon>
        <taxon>Tremellaceae</taxon>
        <taxon>Tremella</taxon>
    </lineage>
</organism>
<dbReference type="InterPro" id="IPR026590">
    <property type="entry name" value="Ssirtuin_cat_dom"/>
</dbReference>
<feature type="binding site" evidence="10">
    <location>
        <position position="219"/>
    </location>
    <ligand>
        <name>Zn(2+)</name>
        <dbReference type="ChEBI" id="CHEBI:29105"/>
    </ligand>
</feature>
<evidence type="ECO:0000256" key="1">
    <source>
        <dbReference type="ARBA" id="ARBA00001947"/>
    </source>
</evidence>
<dbReference type="GO" id="GO:0046872">
    <property type="term" value="F:metal ion binding"/>
    <property type="evidence" value="ECO:0007669"/>
    <property type="project" value="UniProtKB-KW"/>
</dbReference>
<dbReference type="Gene3D" id="3.30.1600.10">
    <property type="entry name" value="SIR2/SIRT2 'Small Domain"/>
    <property type="match status" value="1"/>
</dbReference>
<evidence type="ECO:0000256" key="3">
    <source>
        <dbReference type="ARBA" id="ARBA00006924"/>
    </source>
</evidence>
<evidence type="ECO:0000256" key="9">
    <source>
        <dbReference type="ARBA" id="ARBA00023128"/>
    </source>
</evidence>
<keyword evidence="8" id="KW-0520">NAD</keyword>
<dbReference type="InParanoid" id="A0A4Q1BCV9"/>
<dbReference type="PROSITE" id="PS50305">
    <property type="entry name" value="SIRTUIN"/>
    <property type="match status" value="1"/>
</dbReference>
<feature type="domain" description="Deacetylase sirtuin-type" evidence="12">
    <location>
        <begin position="50"/>
        <end position="340"/>
    </location>
</feature>
<dbReference type="GO" id="GO:0070403">
    <property type="term" value="F:NAD+ binding"/>
    <property type="evidence" value="ECO:0007669"/>
    <property type="project" value="InterPro"/>
</dbReference>
<evidence type="ECO:0000256" key="6">
    <source>
        <dbReference type="ARBA" id="ARBA00022833"/>
    </source>
</evidence>
<reference evidence="13 14" key="1">
    <citation type="submission" date="2016-06" db="EMBL/GenBank/DDBJ databases">
        <title>Evolution of pathogenesis and genome organization in the Tremellales.</title>
        <authorList>
            <person name="Cuomo C."/>
            <person name="Litvintseva A."/>
            <person name="Heitman J."/>
            <person name="Chen Y."/>
            <person name="Sun S."/>
            <person name="Springer D."/>
            <person name="Dromer F."/>
            <person name="Young S."/>
            <person name="Zeng Q."/>
            <person name="Chapman S."/>
            <person name="Gujja S."/>
            <person name="Saif S."/>
            <person name="Birren B."/>
        </authorList>
    </citation>
    <scope>NUCLEOTIDE SEQUENCE [LARGE SCALE GENOMIC DNA]</scope>
    <source>
        <strain evidence="13 14">ATCC 28783</strain>
    </source>
</reference>
<dbReference type="Pfam" id="PF02146">
    <property type="entry name" value="SIR2"/>
    <property type="match status" value="1"/>
</dbReference>
<dbReference type="InterPro" id="IPR050134">
    <property type="entry name" value="NAD-dep_sirtuin_deacylases"/>
</dbReference>
<sequence length="503" mass="55991">MGLRKEERMDWRMIDDDDDDDVTPSVSSQRHSASSSSISSSLPQEMTESPTLLENTSDATLQIIASMIRDGKASKIVVLVGAGISTSAGIPDFRSPGTGLYDNLQALNLPYPEAVFDLGFFKKNPKPFWTLAKELYPGRHLPTPTHYFIRLLEEKGLLRRLFTQNIDTLETLSGLNSDRVIEAHGSFATARCLSCAKMASREYVLRKGVLQGEVVRCECGGLVKPDIVFFGEALPQAFWDNLDVFEDCDLLIVIGTSLQVSPFANLPDFVKPPIPRLLINREIVGQFSHLSQLSPKAPPHPLPLRELLGPDVDWDKGRDCFWEGDADEGVRRLVSLLGWEKELEDIISTGREELRRKWKEESFLIIPTSSSTSPIESHLPQTISTSNNTSIPMFNRMTSLPIKNTMTEPSSPNSDPNDKLPPIHPRSISYDSSIPLPTSYQKSSGHDQRESAEEAKRNMKFGIPPDIDLFDPLIFEDDDLEVNRIGGSSVNPLTRGFATRLGV</sequence>
<proteinExistence type="inferred from homology"/>
<dbReference type="STRING" id="5217.A0A4Q1BCV9"/>
<dbReference type="Proteomes" id="UP000289152">
    <property type="component" value="Unassembled WGS sequence"/>
</dbReference>
<dbReference type="PANTHER" id="PTHR11085:SF6">
    <property type="entry name" value="NAD-DEPENDENT PROTEIN DEACETYLASE SIRTUIN-2"/>
    <property type="match status" value="1"/>
</dbReference>
<feature type="region of interest" description="Disordered" evidence="11">
    <location>
        <begin position="1"/>
        <end position="53"/>
    </location>
</feature>
<dbReference type="CDD" id="cd01408">
    <property type="entry name" value="SIRT1"/>
    <property type="match status" value="1"/>
</dbReference>
<comment type="caution">
    <text evidence="13">The sequence shown here is derived from an EMBL/GenBank/DDBJ whole genome shotgun (WGS) entry which is preliminary data.</text>
</comment>
<comment type="subcellular location">
    <subcellularLocation>
        <location evidence="2">Mitochondrion</location>
    </subcellularLocation>
</comment>
<feature type="binding site" evidence="10">
    <location>
        <position position="192"/>
    </location>
    <ligand>
        <name>Zn(2+)</name>
        <dbReference type="ChEBI" id="CHEBI:29105"/>
    </ligand>
</feature>
<gene>
    <name evidence="13" type="ORF">M231_06837</name>
</gene>